<dbReference type="SUPFAM" id="SSF56935">
    <property type="entry name" value="Porins"/>
    <property type="match status" value="1"/>
</dbReference>
<keyword evidence="2" id="KW-0732">Signal</keyword>
<dbReference type="AlphaFoldDB" id="A0A1N7LIW9"/>
<gene>
    <name evidence="3" type="ORF">SAMN05421779_103355</name>
</gene>
<evidence type="ECO:0000256" key="1">
    <source>
        <dbReference type="SAM" id="MobiDB-lite"/>
    </source>
</evidence>
<keyword evidence="4" id="KW-1185">Reference proteome</keyword>
<feature type="signal peptide" evidence="2">
    <location>
        <begin position="1"/>
        <end position="36"/>
    </location>
</feature>
<proteinExistence type="predicted"/>
<evidence type="ECO:0000256" key="2">
    <source>
        <dbReference type="SAM" id="SignalP"/>
    </source>
</evidence>
<dbReference type="RefSeq" id="WP_076400003.1">
    <property type="nucleotide sequence ID" value="NZ_FTOA01000003.1"/>
</dbReference>
<dbReference type="OrthoDB" id="7325512at2"/>
<protein>
    <submittedName>
        <fullName evidence="3">Decaheme-associated outer membrane protein, MtrB/PioB family</fullName>
    </submittedName>
</protein>
<dbReference type="InterPro" id="IPR020016">
    <property type="entry name" value="Decahaem-assoc_OM_MtrB/PioB"/>
</dbReference>
<dbReference type="EMBL" id="FTOA01000003">
    <property type="protein sequence ID" value="SIS73753.1"/>
    <property type="molecule type" value="Genomic_DNA"/>
</dbReference>
<dbReference type="STRING" id="80876.SAMN05421779_103355"/>
<feature type="chain" id="PRO_5013247157" evidence="2">
    <location>
        <begin position="37"/>
        <end position="757"/>
    </location>
</feature>
<sequence length="757" mass="83281">MITSISLRRGLARWSKGWVLLASTCLTPLAAGPASADDFGLDEPAAEGSAADSSKEKPESDKPVTVNEAGMAVGYQQGSSGMYGRFSGSDKAGMVSKGWVHLEDRTVKKDDGTFFVTFDARNIDLGSHELLEDGEARLKMGQQGTWTARLNYQGTPYIETDNYHTLFRSDGSLQNGLAAKSINTTSTNAAGIARASQYLAVEQVGTRRDRVDGSFSYKGIANWNFTTKIDHEHKQGTKSNSFMFINNNYFAAFLEPVQYDTDRISATAAYTRKLFQAQLSYVFSSFTNTQQQWVGSSPFIGTTRANYTGSQYSLPPSNTEHMLKGEAGLNVGTYGRLNLNTRVSAQIQNESYTARYYEAGTSRVDGTHYDGLIQNHFANLVYSDRLANDWTVKAAYTVDHRDNNSPSYTLSPSYRGDTGTATWNGSGGIKTVTPYSFLNQSAELESGYRLTKDTRLSGTFTHTDKQREYSVTNRNTEDRGELKVRSAFGKDVSADFSVGRAFRDAQDYNGNLAWNYVGRTTTAERELSHYNYTDRLQDQVKGSVTWAIQPELSLTGSVSYTDNNYPDVVYGVTKDHFLVSSIDVGYTPVSGINTHLFYSYQEVGSALEINSSSANTGVDWKLQTSDDIHTVGTGIEWQFNPKVKLSLDDSLSFARTTYGITSRQRNTASPTATNTGTDLPDTLTIQNSLRLSGEYEVEDGITLGLTGQWEHLMSKDYLNVQEAASTSNTTSQTVLISGTGDPSYDVGVLMATAKIKW</sequence>
<name>A0A1N7LIW9_9PROT</name>
<organism evidence="3 4">
    <name type="scientific">Insolitispirillum peregrinum</name>
    <dbReference type="NCBI Taxonomy" id="80876"/>
    <lineage>
        <taxon>Bacteria</taxon>
        <taxon>Pseudomonadati</taxon>
        <taxon>Pseudomonadota</taxon>
        <taxon>Alphaproteobacteria</taxon>
        <taxon>Rhodospirillales</taxon>
        <taxon>Novispirillaceae</taxon>
        <taxon>Insolitispirillum</taxon>
    </lineage>
</organism>
<dbReference type="NCBIfam" id="TIGR03509">
    <property type="entry name" value="OMP_MtrB_PioB"/>
    <property type="match status" value="1"/>
</dbReference>
<dbReference type="Pfam" id="PF11854">
    <property type="entry name" value="MtrB_PioB"/>
    <property type="match status" value="1"/>
</dbReference>
<accession>A0A1N7LIW9</accession>
<dbReference type="Proteomes" id="UP000185678">
    <property type="component" value="Unassembled WGS sequence"/>
</dbReference>
<reference evidence="3 4" key="1">
    <citation type="submission" date="2017-01" db="EMBL/GenBank/DDBJ databases">
        <authorList>
            <person name="Mah S.A."/>
            <person name="Swanson W.J."/>
            <person name="Moy G.W."/>
            <person name="Vacquier V.D."/>
        </authorList>
    </citation>
    <scope>NUCLEOTIDE SEQUENCE [LARGE SCALE GENOMIC DNA]</scope>
    <source>
        <strain evidence="3 4">DSM 11589</strain>
    </source>
</reference>
<evidence type="ECO:0000313" key="4">
    <source>
        <dbReference type="Proteomes" id="UP000185678"/>
    </source>
</evidence>
<feature type="compositionally biased region" description="Basic and acidic residues" evidence="1">
    <location>
        <begin position="53"/>
        <end position="62"/>
    </location>
</feature>
<feature type="region of interest" description="Disordered" evidence="1">
    <location>
        <begin position="37"/>
        <end position="66"/>
    </location>
</feature>
<evidence type="ECO:0000313" key="3">
    <source>
        <dbReference type="EMBL" id="SIS73753.1"/>
    </source>
</evidence>